<feature type="region of interest" description="Disordered" evidence="7">
    <location>
        <begin position="38"/>
        <end position="62"/>
    </location>
</feature>
<evidence type="ECO:0000256" key="2">
    <source>
        <dbReference type="ARBA" id="ARBA00022679"/>
    </source>
</evidence>
<dbReference type="PANTHER" id="PTHR30582:SF33">
    <property type="entry name" value="EXPORTED PROTEIN"/>
    <property type="match status" value="1"/>
</dbReference>
<protein>
    <submittedName>
        <fullName evidence="9">L,D-transpeptidase family protein</fullName>
    </submittedName>
</protein>
<dbReference type="InterPro" id="IPR050979">
    <property type="entry name" value="LD-transpeptidase"/>
</dbReference>
<dbReference type="InterPro" id="IPR005490">
    <property type="entry name" value="LD_TPept_cat_dom"/>
</dbReference>
<keyword evidence="3 6" id="KW-0133">Cell shape</keyword>
<feature type="active site" description="Nucleophile" evidence="6">
    <location>
        <position position="179"/>
    </location>
</feature>
<evidence type="ECO:0000313" key="9">
    <source>
        <dbReference type="EMBL" id="MFC5502439.1"/>
    </source>
</evidence>
<keyword evidence="10" id="KW-1185">Reference proteome</keyword>
<dbReference type="EMBL" id="JBHSMG010000002">
    <property type="protein sequence ID" value="MFC5502439.1"/>
    <property type="molecule type" value="Genomic_DNA"/>
</dbReference>
<keyword evidence="5 6" id="KW-0961">Cell wall biogenesis/degradation</keyword>
<evidence type="ECO:0000256" key="7">
    <source>
        <dbReference type="SAM" id="MobiDB-lite"/>
    </source>
</evidence>
<sequence>MSRYRRVAVVALSALILATVATTVVLVLAPSPASTLSGAVRAAEPKPSTTPTPVAAPTPSAPPVPAVCAATAPGVKEIYVSISQQHLWACTGNALFVEGAVTTGASALTNVHDATPVGLAHIRAKIRNTVLSGHDVNGRWNDPVTYWMPFNGGDGFHDAPWQKFPLGSPLYTTQGSHGCVHVALDVLAELYAWAEVGTLVDVQA</sequence>
<evidence type="ECO:0000256" key="6">
    <source>
        <dbReference type="PROSITE-ProRule" id="PRU01373"/>
    </source>
</evidence>
<comment type="pathway">
    <text evidence="1 6">Cell wall biogenesis; peptidoglycan biosynthesis.</text>
</comment>
<organism evidence="9 10">
    <name type="scientific">Lysinimonas soli</name>
    <dbReference type="NCBI Taxonomy" id="1074233"/>
    <lineage>
        <taxon>Bacteria</taxon>
        <taxon>Bacillati</taxon>
        <taxon>Actinomycetota</taxon>
        <taxon>Actinomycetes</taxon>
        <taxon>Micrococcales</taxon>
        <taxon>Microbacteriaceae</taxon>
        <taxon>Lysinimonas</taxon>
    </lineage>
</organism>
<proteinExistence type="predicted"/>
<gene>
    <name evidence="9" type="ORF">ACFPJ4_09325</name>
</gene>
<dbReference type="Proteomes" id="UP001596039">
    <property type="component" value="Unassembled WGS sequence"/>
</dbReference>
<comment type="caution">
    <text evidence="9">The sequence shown here is derived from an EMBL/GenBank/DDBJ whole genome shotgun (WGS) entry which is preliminary data.</text>
</comment>
<evidence type="ECO:0000256" key="5">
    <source>
        <dbReference type="ARBA" id="ARBA00023316"/>
    </source>
</evidence>
<dbReference type="InterPro" id="IPR038063">
    <property type="entry name" value="Transpep_catalytic_dom"/>
</dbReference>
<reference evidence="10" key="1">
    <citation type="journal article" date="2019" name="Int. J. Syst. Evol. Microbiol.">
        <title>The Global Catalogue of Microorganisms (GCM) 10K type strain sequencing project: providing services to taxonomists for standard genome sequencing and annotation.</title>
        <authorList>
            <consortium name="The Broad Institute Genomics Platform"/>
            <consortium name="The Broad Institute Genome Sequencing Center for Infectious Disease"/>
            <person name="Wu L."/>
            <person name="Ma J."/>
        </authorList>
    </citation>
    <scope>NUCLEOTIDE SEQUENCE [LARGE SCALE GENOMIC DNA]</scope>
    <source>
        <strain evidence="10">CGMCC 4.6997</strain>
    </source>
</reference>
<name>A0ABW0NPZ7_9MICO</name>
<evidence type="ECO:0000256" key="4">
    <source>
        <dbReference type="ARBA" id="ARBA00022984"/>
    </source>
</evidence>
<evidence type="ECO:0000256" key="1">
    <source>
        <dbReference type="ARBA" id="ARBA00004752"/>
    </source>
</evidence>
<evidence type="ECO:0000256" key="3">
    <source>
        <dbReference type="ARBA" id="ARBA00022960"/>
    </source>
</evidence>
<keyword evidence="4 6" id="KW-0573">Peptidoglycan synthesis</keyword>
<dbReference type="RefSeq" id="WP_386740133.1">
    <property type="nucleotide sequence ID" value="NZ_JBHSMG010000002.1"/>
</dbReference>
<evidence type="ECO:0000259" key="8">
    <source>
        <dbReference type="PROSITE" id="PS52029"/>
    </source>
</evidence>
<dbReference type="CDD" id="cd16913">
    <property type="entry name" value="YkuD_like"/>
    <property type="match status" value="1"/>
</dbReference>
<feature type="compositionally biased region" description="Pro residues" evidence="7">
    <location>
        <begin position="48"/>
        <end position="62"/>
    </location>
</feature>
<dbReference type="PROSITE" id="PS52029">
    <property type="entry name" value="LD_TPASE"/>
    <property type="match status" value="1"/>
</dbReference>
<feature type="domain" description="L,D-TPase catalytic" evidence="8">
    <location>
        <begin position="76"/>
        <end position="203"/>
    </location>
</feature>
<dbReference type="PANTHER" id="PTHR30582">
    <property type="entry name" value="L,D-TRANSPEPTIDASE"/>
    <property type="match status" value="1"/>
</dbReference>
<dbReference type="SUPFAM" id="SSF141523">
    <property type="entry name" value="L,D-transpeptidase catalytic domain-like"/>
    <property type="match status" value="1"/>
</dbReference>
<feature type="active site" description="Proton donor/acceptor" evidence="6">
    <location>
        <position position="157"/>
    </location>
</feature>
<dbReference type="Pfam" id="PF03734">
    <property type="entry name" value="YkuD"/>
    <property type="match status" value="1"/>
</dbReference>
<evidence type="ECO:0000313" key="10">
    <source>
        <dbReference type="Proteomes" id="UP001596039"/>
    </source>
</evidence>
<keyword evidence="2" id="KW-0808">Transferase</keyword>
<accession>A0ABW0NPZ7</accession>
<dbReference type="Gene3D" id="2.40.440.10">
    <property type="entry name" value="L,D-transpeptidase catalytic domain-like"/>
    <property type="match status" value="1"/>
</dbReference>